<feature type="compositionally biased region" description="Basic and acidic residues" evidence="1">
    <location>
        <begin position="14"/>
        <end position="26"/>
    </location>
</feature>
<reference evidence="3" key="1">
    <citation type="submission" date="2021-05" db="EMBL/GenBank/DDBJ databases">
        <title>Novel Bacillus species.</title>
        <authorList>
            <person name="Liu G."/>
        </authorList>
    </citation>
    <scope>NUCLEOTIDE SEQUENCE</scope>
    <source>
        <strain evidence="3">FJAT-50051</strain>
    </source>
</reference>
<keyword evidence="2" id="KW-1133">Transmembrane helix</keyword>
<dbReference type="AlphaFoldDB" id="A0A942Y860"/>
<name>A0A942Y860_9BACI</name>
<keyword evidence="2" id="KW-0472">Membrane</keyword>
<keyword evidence="2" id="KW-0812">Transmembrane</keyword>
<feature type="compositionally biased region" description="Basic residues" evidence="1">
    <location>
        <begin position="1"/>
        <end position="13"/>
    </location>
</feature>
<feature type="transmembrane region" description="Helical" evidence="2">
    <location>
        <begin position="138"/>
        <end position="158"/>
    </location>
</feature>
<feature type="region of interest" description="Disordered" evidence="1">
    <location>
        <begin position="1"/>
        <end position="26"/>
    </location>
</feature>
<feature type="transmembrane region" description="Helical" evidence="2">
    <location>
        <begin position="32"/>
        <end position="54"/>
    </location>
</feature>
<protein>
    <submittedName>
        <fullName evidence="3">Uncharacterized protein</fullName>
    </submittedName>
</protein>
<gene>
    <name evidence="3" type="ORF">KHB02_11540</name>
</gene>
<feature type="transmembrane region" description="Helical" evidence="2">
    <location>
        <begin position="86"/>
        <end position="102"/>
    </location>
</feature>
<feature type="transmembrane region" description="Helical" evidence="2">
    <location>
        <begin position="107"/>
        <end position="126"/>
    </location>
</feature>
<evidence type="ECO:0000313" key="3">
    <source>
        <dbReference type="EMBL" id="MBS4182017.1"/>
    </source>
</evidence>
<evidence type="ECO:0000256" key="1">
    <source>
        <dbReference type="SAM" id="MobiDB-lite"/>
    </source>
</evidence>
<evidence type="ECO:0000256" key="2">
    <source>
        <dbReference type="SAM" id="Phobius"/>
    </source>
</evidence>
<proteinExistence type="predicted"/>
<comment type="caution">
    <text evidence="3">The sequence shown here is derived from an EMBL/GenBank/DDBJ whole genome shotgun (WGS) entry which is preliminary data.</text>
</comment>
<sequence>MARVRGPPRVRHVTSKELPMEQGQDPRERTGLLQTVGLVGTIVIALVVGVWAYLLPKEFYDHFPSLLGEWISQDGPFNEHLIRDHGAQYLALGAGSVAALFWRSQPLFRVLGIAWGSFGVLHFVYHVTHLGHMSTADAVAQVIVLAVAALLGVAIALPPRRGRTVGAR</sequence>
<dbReference type="EMBL" id="JAGYPE010000002">
    <property type="protein sequence ID" value="MBS4182017.1"/>
    <property type="molecule type" value="Genomic_DNA"/>
</dbReference>
<organism evidence="3">
    <name type="scientific">Neobacillus citreus</name>
    <dbReference type="NCBI Taxonomy" id="2833578"/>
    <lineage>
        <taxon>Bacteria</taxon>
        <taxon>Bacillati</taxon>
        <taxon>Bacillota</taxon>
        <taxon>Bacilli</taxon>
        <taxon>Bacillales</taxon>
        <taxon>Bacillaceae</taxon>
        <taxon>Neobacillus</taxon>
    </lineage>
</organism>
<accession>A0A942Y860</accession>